<evidence type="ECO:0000256" key="1">
    <source>
        <dbReference type="ARBA" id="ARBA00005417"/>
    </source>
</evidence>
<dbReference type="PANTHER" id="PTHR43335">
    <property type="entry name" value="ABC TRANSPORTER, ATP-BINDING PROTEIN"/>
    <property type="match status" value="1"/>
</dbReference>
<comment type="similarity">
    <text evidence="1">Belongs to the ABC transporter superfamily.</text>
</comment>
<dbReference type="GO" id="GO:0016887">
    <property type="term" value="F:ATP hydrolysis activity"/>
    <property type="evidence" value="ECO:0007669"/>
    <property type="project" value="InterPro"/>
</dbReference>
<evidence type="ECO:0000256" key="2">
    <source>
        <dbReference type="ARBA" id="ARBA00022448"/>
    </source>
</evidence>
<dbReference type="SUPFAM" id="SSF52540">
    <property type="entry name" value="P-loop containing nucleoside triphosphate hydrolases"/>
    <property type="match status" value="1"/>
</dbReference>
<dbReference type="SMART" id="SM00382">
    <property type="entry name" value="AAA"/>
    <property type="match status" value="1"/>
</dbReference>
<evidence type="ECO:0000256" key="3">
    <source>
        <dbReference type="ARBA" id="ARBA00022741"/>
    </source>
</evidence>
<dbReference type="CDD" id="cd03230">
    <property type="entry name" value="ABC_DR_subfamily_A"/>
    <property type="match status" value="1"/>
</dbReference>
<dbReference type="InterPro" id="IPR003593">
    <property type="entry name" value="AAA+_ATPase"/>
</dbReference>
<sequence>MDAIEAENLHKSYDDVSVLRGLDLRVPAGQVYGLLGPNGSGKSTLIHLMLGFLRPTRGTLKLFGERDLELVRGRLGYLPERLRYHLRYTAREYLRYLGRFSDLRASELAGRVDDALEIVGLSDAAERVLAVYSKGMLQRFGIAQALLANPDMLLIDEPTSGLDPAGQREMLNLLGELARRNHTIFLATHYLDEIDQLCDTVGILYNGRLAAQIDVAALRVPGSAAVLKVAP</sequence>
<feature type="domain" description="ABC transporter" evidence="5">
    <location>
        <begin position="4"/>
        <end position="231"/>
    </location>
</feature>
<feature type="non-terminal residue" evidence="6">
    <location>
        <position position="231"/>
    </location>
</feature>
<dbReference type="GO" id="GO:0005524">
    <property type="term" value="F:ATP binding"/>
    <property type="evidence" value="ECO:0007669"/>
    <property type="project" value="UniProtKB-KW"/>
</dbReference>
<evidence type="ECO:0000313" key="7">
    <source>
        <dbReference type="Proteomes" id="UP000050509"/>
    </source>
</evidence>
<dbReference type="EMBL" id="LJCR01002118">
    <property type="protein sequence ID" value="KPV49213.1"/>
    <property type="molecule type" value="Genomic_DNA"/>
</dbReference>
<organism evidence="6 7">
    <name type="scientific">Kouleothrix aurantiaca</name>
    <dbReference type="NCBI Taxonomy" id="186479"/>
    <lineage>
        <taxon>Bacteria</taxon>
        <taxon>Bacillati</taxon>
        <taxon>Chloroflexota</taxon>
        <taxon>Chloroflexia</taxon>
        <taxon>Chloroflexales</taxon>
        <taxon>Roseiflexineae</taxon>
        <taxon>Roseiflexaceae</taxon>
        <taxon>Kouleothrix</taxon>
    </lineage>
</organism>
<dbReference type="Proteomes" id="UP000050509">
    <property type="component" value="Unassembled WGS sequence"/>
</dbReference>
<evidence type="ECO:0000256" key="4">
    <source>
        <dbReference type="ARBA" id="ARBA00022840"/>
    </source>
</evidence>
<protein>
    <submittedName>
        <fullName evidence="6">ABC transporter</fullName>
    </submittedName>
</protein>
<dbReference type="PANTHER" id="PTHR43335:SF11">
    <property type="entry name" value="ABC TRANSPORTER RELATED"/>
    <property type="match status" value="1"/>
</dbReference>
<evidence type="ECO:0000259" key="5">
    <source>
        <dbReference type="PROSITE" id="PS50893"/>
    </source>
</evidence>
<reference evidence="6 7" key="1">
    <citation type="submission" date="2015-09" db="EMBL/GenBank/DDBJ databases">
        <title>Draft genome sequence of Kouleothrix aurantiaca JCM 19913.</title>
        <authorList>
            <person name="Hemp J."/>
        </authorList>
    </citation>
    <scope>NUCLEOTIDE SEQUENCE [LARGE SCALE GENOMIC DNA]</scope>
    <source>
        <strain evidence="6 7">COM-B</strain>
    </source>
</reference>
<dbReference type="InterPro" id="IPR003439">
    <property type="entry name" value="ABC_transporter-like_ATP-bd"/>
</dbReference>
<comment type="caution">
    <text evidence="6">The sequence shown here is derived from an EMBL/GenBank/DDBJ whole genome shotgun (WGS) entry which is preliminary data.</text>
</comment>
<dbReference type="AlphaFoldDB" id="A0A0N8PR84"/>
<keyword evidence="7" id="KW-1185">Reference proteome</keyword>
<keyword evidence="3" id="KW-0547">Nucleotide-binding</keyword>
<dbReference type="InterPro" id="IPR017871">
    <property type="entry name" value="ABC_transporter-like_CS"/>
</dbReference>
<dbReference type="InterPro" id="IPR027417">
    <property type="entry name" value="P-loop_NTPase"/>
</dbReference>
<name>A0A0N8PR84_9CHLR</name>
<keyword evidence="2" id="KW-0813">Transport</keyword>
<dbReference type="Gene3D" id="3.40.50.300">
    <property type="entry name" value="P-loop containing nucleotide triphosphate hydrolases"/>
    <property type="match status" value="1"/>
</dbReference>
<dbReference type="PROSITE" id="PS00211">
    <property type="entry name" value="ABC_TRANSPORTER_1"/>
    <property type="match status" value="1"/>
</dbReference>
<dbReference type="Pfam" id="PF00005">
    <property type="entry name" value="ABC_tran"/>
    <property type="match status" value="1"/>
</dbReference>
<gene>
    <name evidence="6" type="ORF">SE17_33900</name>
</gene>
<keyword evidence="4" id="KW-0067">ATP-binding</keyword>
<dbReference type="PATRIC" id="fig|186479.3.peg.4015"/>
<proteinExistence type="inferred from homology"/>
<dbReference type="PROSITE" id="PS50893">
    <property type="entry name" value="ABC_TRANSPORTER_2"/>
    <property type="match status" value="1"/>
</dbReference>
<evidence type="ECO:0000313" key="6">
    <source>
        <dbReference type="EMBL" id="KPV49213.1"/>
    </source>
</evidence>
<accession>A0A0N8PR84</accession>